<dbReference type="GO" id="GO:0003723">
    <property type="term" value="F:RNA binding"/>
    <property type="evidence" value="ECO:0007669"/>
    <property type="project" value="InterPro"/>
</dbReference>
<dbReference type="OrthoDB" id="9807829at2"/>
<dbReference type="RefSeq" id="WP_034529414.1">
    <property type="nucleotide sequence ID" value="NZ_BBJM01000040.1"/>
</dbReference>
<dbReference type="InterPro" id="IPR006225">
    <property type="entry name" value="PsdUridine_synth_RluC/D"/>
</dbReference>
<dbReference type="AlphaFoldDB" id="A0A081BKN0"/>
<gene>
    <name evidence="6" type="ORF">LOSG293_400140</name>
</gene>
<protein>
    <recommendedName>
        <fullName evidence="4">Pseudouridine synthase</fullName>
        <ecNumber evidence="4">5.4.99.-</ecNumber>
    </recommendedName>
</protein>
<evidence type="ECO:0000313" key="6">
    <source>
        <dbReference type="EMBL" id="GAK48598.1"/>
    </source>
</evidence>
<dbReference type="NCBIfam" id="TIGR00005">
    <property type="entry name" value="rluA_subfam"/>
    <property type="match status" value="1"/>
</dbReference>
<dbReference type="EMBL" id="BBJM01000040">
    <property type="protein sequence ID" value="GAK48598.1"/>
    <property type="molecule type" value="Genomic_DNA"/>
</dbReference>
<reference evidence="6" key="1">
    <citation type="journal article" date="2014" name="Genome Announc.">
        <title>Draft Genome Sequence of Lactobacillus oryzae Strain SG293T.</title>
        <authorList>
            <person name="Tanizawa Y."/>
            <person name="Fujisawa T."/>
            <person name="Mochizuki T."/>
            <person name="Kaminuma E."/>
            <person name="Nakamura Y."/>
            <person name="Tohno M."/>
        </authorList>
    </citation>
    <scope>NUCLEOTIDE SEQUENCE [LARGE SCALE GENOMIC DNA]</scope>
    <source>
        <strain evidence="6">SG293</strain>
    </source>
</reference>
<evidence type="ECO:0000256" key="3">
    <source>
        <dbReference type="PIRSR" id="PIRSR606225-1"/>
    </source>
</evidence>
<dbReference type="PANTHER" id="PTHR21600:SF35">
    <property type="entry name" value="PSEUDOURIDINE SYNTHASE"/>
    <property type="match status" value="1"/>
</dbReference>
<comment type="caution">
    <text evidence="6">The sequence shown here is derived from an EMBL/GenBank/DDBJ whole genome shotgun (WGS) entry which is preliminary data.</text>
</comment>
<sequence length="297" mass="32586">MQFEWQKVSEVDQSVKKFLATKGVSHRLLSAIKKETGTPITVNGHPVEAGQMLAVGDVVTMTLPPEPADPNVPVSVEPIDIVAETANWLVVNKPAGLTVVPGPSNREDTLVNRVKGYLVKQGSEHLVPHIITRLDRFTSGLVLIAKHRYANSLFSEQLANNTLHKTYLAFVAGQVTPEHSIIDKPIRKADEGFNQIVASDGRSAQTEYWVLAANDQYSMVKVHLLTGRTHQIRVHFQSEGHPLLGDELYHGPLELGVIRQALHASQLSFTDPFTGAAEAFEAPLPVDLAPLKLNLEK</sequence>
<keyword evidence="7" id="KW-1185">Reference proteome</keyword>
<evidence type="ECO:0000256" key="1">
    <source>
        <dbReference type="ARBA" id="ARBA00000073"/>
    </source>
</evidence>
<dbReference type="SUPFAM" id="SSF55120">
    <property type="entry name" value="Pseudouridine synthase"/>
    <property type="match status" value="1"/>
</dbReference>
<dbReference type="CDD" id="cd02869">
    <property type="entry name" value="PseudoU_synth_RluA_like"/>
    <property type="match status" value="1"/>
</dbReference>
<dbReference type="GO" id="GO:0009982">
    <property type="term" value="F:pseudouridine synthase activity"/>
    <property type="evidence" value="ECO:0007669"/>
    <property type="project" value="InterPro"/>
</dbReference>
<dbReference type="InterPro" id="IPR020103">
    <property type="entry name" value="PsdUridine_synth_cat_dom_sf"/>
</dbReference>
<dbReference type="PROSITE" id="PS01129">
    <property type="entry name" value="PSI_RLU"/>
    <property type="match status" value="1"/>
</dbReference>
<comment type="catalytic activity">
    <reaction evidence="1 4">
        <text>a uridine in RNA = a pseudouridine in RNA</text>
        <dbReference type="Rhea" id="RHEA:48348"/>
        <dbReference type="Rhea" id="RHEA-COMP:12068"/>
        <dbReference type="Rhea" id="RHEA-COMP:12069"/>
        <dbReference type="ChEBI" id="CHEBI:65314"/>
        <dbReference type="ChEBI" id="CHEBI:65315"/>
    </reaction>
</comment>
<comment type="function">
    <text evidence="4">Responsible for synthesis of pseudouridine from uracil.</text>
</comment>
<evidence type="ECO:0000259" key="5">
    <source>
        <dbReference type="Pfam" id="PF00849"/>
    </source>
</evidence>
<keyword evidence="4" id="KW-0413">Isomerase</keyword>
<organism evidence="6 7">
    <name type="scientific">Secundilactobacillus oryzae JCM 18671</name>
    <dbReference type="NCBI Taxonomy" id="1291743"/>
    <lineage>
        <taxon>Bacteria</taxon>
        <taxon>Bacillati</taxon>
        <taxon>Bacillota</taxon>
        <taxon>Bacilli</taxon>
        <taxon>Lactobacillales</taxon>
        <taxon>Lactobacillaceae</taxon>
        <taxon>Secundilactobacillus</taxon>
    </lineage>
</organism>
<dbReference type="STRING" id="1291743.LOSG293_400140"/>
<evidence type="ECO:0000256" key="2">
    <source>
        <dbReference type="ARBA" id="ARBA00010876"/>
    </source>
</evidence>
<dbReference type="Proteomes" id="UP000028700">
    <property type="component" value="Unassembled WGS sequence"/>
</dbReference>
<dbReference type="eggNOG" id="COG0564">
    <property type="taxonomic scope" value="Bacteria"/>
</dbReference>
<dbReference type="EC" id="5.4.99.-" evidence="4"/>
<accession>A0A081BKN0</accession>
<comment type="similarity">
    <text evidence="2 4">Belongs to the pseudouridine synthase RluA family.</text>
</comment>
<dbReference type="InterPro" id="IPR006224">
    <property type="entry name" value="PsdUridine_synth_RluA-like_CS"/>
</dbReference>
<dbReference type="PANTHER" id="PTHR21600">
    <property type="entry name" value="MITOCHONDRIAL RNA PSEUDOURIDINE SYNTHASE"/>
    <property type="match status" value="1"/>
</dbReference>
<dbReference type="Pfam" id="PF00849">
    <property type="entry name" value="PseudoU_synth_2"/>
    <property type="match status" value="1"/>
</dbReference>
<dbReference type="Gene3D" id="3.30.2350.10">
    <property type="entry name" value="Pseudouridine synthase"/>
    <property type="match status" value="1"/>
</dbReference>
<dbReference type="GO" id="GO:0140098">
    <property type="term" value="F:catalytic activity, acting on RNA"/>
    <property type="evidence" value="ECO:0007669"/>
    <property type="project" value="UniProtKB-ARBA"/>
</dbReference>
<evidence type="ECO:0000313" key="7">
    <source>
        <dbReference type="Proteomes" id="UP000028700"/>
    </source>
</evidence>
<evidence type="ECO:0000256" key="4">
    <source>
        <dbReference type="RuleBase" id="RU362028"/>
    </source>
</evidence>
<dbReference type="InterPro" id="IPR006145">
    <property type="entry name" value="PsdUridine_synth_RsuA/RluA"/>
</dbReference>
<feature type="domain" description="Pseudouridine synthase RsuA/RluA-like" evidence="5">
    <location>
        <begin position="87"/>
        <end position="238"/>
    </location>
</feature>
<dbReference type="InterPro" id="IPR050188">
    <property type="entry name" value="RluA_PseudoU_synthase"/>
</dbReference>
<proteinExistence type="inferred from homology"/>
<feature type="active site" evidence="3">
    <location>
        <position position="135"/>
    </location>
</feature>
<dbReference type="GO" id="GO:0000455">
    <property type="term" value="P:enzyme-directed rRNA pseudouridine synthesis"/>
    <property type="evidence" value="ECO:0007669"/>
    <property type="project" value="TreeGrafter"/>
</dbReference>
<name>A0A081BKN0_9LACO</name>